<dbReference type="GO" id="GO:0015074">
    <property type="term" value="P:DNA integration"/>
    <property type="evidence" value="ECO:0007669"/>
    <property type="project" value="InterPro"/>
</dbReference>
<dbReference type="Proteomes" id="UP000583800">
    <property type="component" value="Unassembled WGS sequence"/>
</dbReference>
<dbReference type="Gene3D" id="1.10.443.10">
    <property type="entry name" value="Intergrase catalytic core"/>
    <property type="match status" value="1"/>
</dbReference>
<keyword evidence="2" id="KW-0233">DNA recombination</keyword>
<evidence type="ECO:0000256" key="1">
    <source>
        <dbReference type="ARBA" id="ARBA00023125"/>
    </source>
</evidence>
<protein>
    <submittedName>
        <fullName evidence="4">Integrase</fullName>
    </submittedName>
</protein>
<keyword evidence="5" id="KW-1185">Reference proteome</keyword>
<keyword evidence="1" id="KW-0238">DNA-binding</keyword>
<reference evidence="4 5" key="1">
    <citation type="submission" date="2020-08" db="EMBL/GenBank/DDBJ databases">
        <title>Sequencing the genomes of 1000 actinobacteria strains.</title>
        <authorList>
            <person name="Klenk H.-P."/>
        </authorList>
    </citation>
    <scope>NUCLEOTIDE SEQUENCE [LARGE SCALE GENOMIC DNA]</scope>
    <source>
        <strain evidence="4 5">DSM 45913</strain>
    </source>
</reference>
<dbReference type="GO" id="GO:0003677">
    <property type="term" value="F:DNA binding"/>
    <property type="evidence" value="ECO:0007669"/>
    <property type="project" value="UniProtKB-KW"/>
</dbReference>
<dbReference type="InterPro" id="IPR002104">
    <property type="entry name" value="Integrase_catalytic"/>
</dbReference>
<gene>
    <name evidence="4" type="ORF">FHU36_003787</name>
</gene>
<sequence>MHTGDARIRPRSDTTLYVYLGAVQPILESWATTRKRLREITRKDVHAAVEALRGRRLSNTVTALKSLFRFATKRRRIFTNPTTQLHPGAHPYPERLPLDEVTLKTTASAAVTPVLRLIVALAAIHAARPQAIRQLTLDDIDLPNRRIILDGLARPLDELTHDALRDYLTERRQRWPHTANPHVLLSRLTAGGVEPVSTYYLKQHLLVRHYVRLDDLRADRVLEEALSRGPDPLHLVL</sequence>
<accession>A0A7X0C2N7</accession>
<proteinExistence type="predicted"/>
<dbReference type="PROSITE" id="PS51898">
    <property type="entry name" value="TYR_RECOMBINASE"/>
    <property type="match status" value="1"/>
</dbReference>
<evidence type="ECO:0000313" key="5">
    <source>
        <dbReference type="Proteomes" id="UP000583800"/>
    </source>
</evidence>
<dbReference type="AlphaFoldDB" id="A0A7X0C2N7"/>
<evidence type="ECO:0000259" key="3">
    <source>
        <dbReference type="PROSITE" id="PS51898"/>
    </source>
</evidence>
<dbReference type="InterPro" id="IPR011010">
    <property type="entry name" value="DNA_brk_join_enz"/>
</dbReference>
<organism evidence="4 5">
    <name type="scientific">Nonomuraea muscovyensis</name>
    <dbReference type="NCBI Taxonomy" id="1124761"/>
    <lineage>
        <taxon>Bacteria</taxon>
        <taxon>Bacillati</taxon>
        <taxon>Actinomycetota</taxon>
        <taxon>Actinomycetes</taxon>
        <taxon>Streptosporangiales</taxon>
        <taxon>Streptosporangiaceae</taxon>
        <taxon>Nonomuraea</taxon>
    </lineage>
</organism>
<dbReference type="EMBL" id="JACHJB010000002">
    <property type="protein sequence ID" value="MBB6347242.1"/>
    <property type="molecule type" value="Genomic_DNA"/>
</dbReference>
<evidence type="ECO:0000256" key="2">
    <source>
        <dbReference type="ARBA" id="ARBA00023172"/>
    </source>
</evidence>
<dbReference type="GO" id="GO:0006310">
    <property type="term" value="P:DNA recombination"/>
    <property type="evidence" value="ECO:0007669"/>
    <property type="project" value="UniProtKB-KW"/>
</dbReference>
<comment type="caution">
    <text evidence="4">The sequence shown here is derived from an EMBL/GenBank/DDBJ whole genome shotgun (WGS) entry which is preliminary data.</text>
</comment>
<dbReference type="RefSeq" id="WP_185085225.1">
    <property type="nucleotide sequence ID" value="NZ_JACHJB010000002.1"/>
</dbReference>
<name>A0A7X0C2N7_9ACTN</name>
<dbReference type="SUPFAM" id="SSF56349">
    <property type="entry name" value="DNA breaking-rejoining enzymes"/>
    <property type="match status" value="1"/>
</dbReference>
<feature type="domain" description="Tyr recombinase" evidence="3">
    <location>
        <begin position="91"/>
        <end position="237"/>
    </location>
</feature>
<dbReference type="Gene3D" id="1.10.150.130">
    <property type="match status" value="1"/>
</dbReference>
<dbReference type="InterPro" id="IPR010998">
    <property type="entry name" value="Integrase_recombinase_N"/>
</dbReference>
<dbReference type="InterPro" id="IPR013762">
    <property type="entry name" value="Integrase-like_cat_sf"/>
</dbReference>
<evidence type="ECO:0000313" key="4">
    <source>
        <dbReference type="EMBL" id="MBB6347242.1"/>
    </source>
</evidence>